<dbReference type="InterPro" id="IPR016130">
    <property type="entry name" value="Tyr_Pase_AS"/>
</dbReference>
<evidence type="ECO:0000256" key="3">
    <source>
        <dbReference type="SAM" id="MobiDB-lite"/>
    </source>
</evidence>
<dbReference type="PROSITE" id="PS50055">
    <property type="entry name" value="TYR_PHOSPHATASE_PTP"/>
    <property type="match status" value="1"/>
</dbReference>
<comment type="caution">
    <text evidence="6">The sequence shown here is derived from an EMBL/GenBank/DDBJ whole genome shotgun (WGS) entry which is preliminary data.</text>
</comment>
<name>A0A9D3RIQ5_ANGAN</name>
<evidence type="ECO:0000259" key="5">
    <source>
        <dbReference type="PROSITE" id="PS50056"/>
    </source>
</evidence>
<dbReference type="PROSITE" id="PS00383">
    <property type="entry name" value="TYR_PHOSPHATASE_1"/>
    <property type="match status" value="1"/>
</dbReference>
<dbReference type="SUPFAM" id="SSF52799">
    <property type="entry name" value="(Phosphotyrosine protein) phosphatases II"/>
    <property type="match status" value="1"/>
</dbReference>
<dbReference type="InterPro" id="IPR000387">
    <property type="entry name" value="Tyr_Pase_dom"/>
</dbReference>
<dbReference type="SMART" id="SM00404">
    <property type="entry name" value="PTPc_motif"/>
    <property type="match status" value="1"/>
</dbReference>
<feature type="domain" description="Tyrosine-protein phosphatase" evidence="4">
    <location>
        <begin position="122"/>
        <end position="376"/>
    </location>
</feature>
<organism evidence="6 7">
    <name type="scientific">Anguilla anguilla</name>
    <name type="common">European freshwater eel</name>
    <name type="synonym">Muraena anguilla</name>
    <dbReference type="NCBI Taxonomy" id="7936"/>
    <lineage>
        <taxon>Eukaryota</taxon>
        <taxon>Metazoa</taxon>
        <taxon>Chordata</taxon>
        <taxon>Craniata</taxon>
        <taxon>Vertebrata</taxon>
        <taxon>Euteleostomi</taxon>
        <taxon>Actinopterygii</taxon>
        <taxon>Neopterygii</taxon>
        <taxon>Teleostei</taxon>
        <taxon>Anguilliformes</taxon>
        <taxon>Anguillidae</taxon>
        <taxon>Anguilla</taxon>
    </lineage>
</organism>
<dbReference type="InterPro" id="IPR052074">
    <property type="entry name" value="NonRcpt_TyrProt_Phosphatase"/>
</dbReference>
<feature type="compositionally biased region" description="Acidic residues" evidence="3">
    <location>
        <begin position="45"/>
        <end position="64"/>
    </location>
</feature>
<gene>
    <name evidence="6" type="ORF">ANANG_G00306390</name>
</gene>
<evidence type="ECO:0000313" key="6">
    <source>
        <dbReference type="EMBL" id="KAG5831688.1"/>
    </source>
</evidence>
<dbReference type="GO" id="GO:0004725">
    <property type="term" value="F:protein tyrosine phosphatase activity"/>
    <property type="evidence" value="ECO:0007669"/>
    <property type="project" value="InterPro"/>
</dbReference>
<feature type="region of interest" description="Disordered" evidence="3">
    <location>
        <begin position="1"/>
        <end position="80"/>
    </location>
</feature>
<dbReference type="PROSITE" id="PS50056">
    <property type="entry name" value="TYR_PHOSPHATASE_2"/>
    <property type="match status" value="1"/>
</dbReference>
<dbReference type="GO" id="GO:0005634">
    <property type="term" value="C:nucleus"/>
    <property type="evidence" value="ECO:0007669"/>
    <property type="project" value="UniProtKB-SubCell"/>
</dbReference>
<dbReference type="EMBL" id="JAFIRN010000018">
    <property type="protein sequence ID" value="KAG5831688.1"/>
    <property type="molecule type" value="Genomic_DNA"/>
</dbReference>
<dbReference type="Gene3D" id="3.90.190.10">
    <property type="entry name" value="Protein tyrosine phosphatase superfamily"/>
    <property type="match status" value="1"/>
</dbReference>
<dbReference type="InterPro" id="IPR000242">
    <property type="entry name" value="PTP_cat"/>
</dbReference>
<reference evidence="6" key="1">
    <citation type="submission" date="2021-01" db="EMBL/GenBank/DDBJ databases">
        <title>A chromosome-scale assembly of European eel, Anguilla anguilla.</title>
        <authorList>
            <person name="Henkel C."/>
            <person name="Jong-Raadsen S.A."/>
            <person name="Dufour S."/>
            <person name="Weltzien F.-A."/>
            <person name="Palstra A.P."/>
            <person name="Pelster B."/>
            <person name="Spaink H.P."/>
            <person name="Van Den Thillart G.E."/>
            <person name="Jansen H."/>
            <person name="Zahm M."/>
            <person name="Klopp C."/>
            <person name="Cedric C."/>
            <person name="Louis A."/>
            <person name="Berthelot C."/>
            <person name="Parey E."/>
            <person name="Roest Crollius H."/>
            <person name="Montfort J."/>
            <person name="Robinson-Rechavi M."/>
            <person name="Bucao C."/>
            <person name="Bouchez O."/>
            <person name="Gislard M."/>
            <person name="Lluch J."/>
            <person name="Milhes M."/>
            <person name="Lampietro C."/>
            <person name="Lopez Roques C."/>
            <person name="Donnadieu C."/>
            <person name="Braasch I."/>
            <person name="Desvignes T."/>
            <person name="Postlethwait J."/>
            <person name="Bobe J."/>
            <person name="Guiguen Y."/>
            <person name="Dirks R."/>
        </authorList>
    </citation>
    <scope>NUCLEOTIDE SEQUENCE</scope>
    <source>
        <strain evidence="6">Tag_6206</strain>
        <tissue evidence="6">Liver</tissue>
    </source>
</reference>
<dbReference type="PRINTS" id="PR00700">
    <property type="entry name" value="PRTYPHPHTASE"/>
</dbReference>
<feature type="domain" description="Tyrosine specific protein phosphatases" evidence="5">
    <location>
        <begin position="294"/>
        <end position="367"/>
    </location>
</feature>
<dbReference type="PANTHER" id="PTHR46900">
    <property type="entry name" value="TYROSINE-PROTEIN PHOSPHATASE NON-RECEPTOR TYPE 13"/>
    <property type="match status" value="1"/>
</dbReference>
<accession>A0A9D3RIQ5</accession>
<keyword evidence="7" id="KW-1185">Reference proteome</keyword>
<comment type="subcellular location">
    <subcellularLocation>
        <location evidence="1">Nucleus</location>
    </subcellularLocation>
</comment>
<sequence>MHQTCCPPLCVPDMLQDASERAPPQHSHPDKGVKGKVKGQSDGWSSDDDDDDDDDGDGDDEDGESSMPSDQEPTPLAGPPIVTEEELSSLAMISPSRTGQYSGSRVKALIQILQHQLDQQELVKEFMALEHLKPSDNCLIGKAPENREKNRYRDILPYDSTRVPVGEAGEYINASYVRMRVGPDEFRYISAQGPLPGTLDCFWQMVWENRCHVVAMMTQEAEHGRVKCHRYWPESPREPLDTARYRLLLDNFQNQDYFHIKIIKMVEKETGDTHLVKHLKFTTWPDHGTPHSSEQLVRFIRYMRAAHHGDGPVTVHCSAGIGRSGVLICTDVILGLIERDLSINVSDIVKEMRLQRYGMIQTKEQYLFCYKVWLEVLQSILLLHGNRWQPEKPT</sequence>
<dbReference type="InterPro" id="IPR029021">
    <property type="entry name" value="Prot-tyrosine_phosphatase-like"/>
</dbReference>
<dbReference type="Pfam" id="PF00102">
    <property type="entry name" value="Y_phosphatase"/>
    <property type="match status" value="1"/>
</dbReference>
<proteinExistence type="predicted"/>
<evidence type="ECO:0008006" key="8">
    <source>
        <dbReference type="Google" id="ProtNLM"/>
    </source>
</evidence>
<evidence type="ECO:0000313" key="7">
    <source>
        <dbReference type="Proteomes" id="UP001044222"/>
    </source>
</evidence>
<dbReference type="AlphaFoldDB" id="A0A9D3RIQ5"/>
<evidence type="ECO:0000256" key="1">
    <source>
        <dbReference type="ARBA" id="ARBA00004123"/>
    </source>
</evidence>
<keyword evidence="2" id="KW-0539">Nucleus</keyword>
<dbReference type="PANTHER" id="PTHR46900:SF4">
    <property type="entry name" value="FERM AND PDZ DOMAIN CONTAINING 2"/>
    <property type="match status" value="1"/>
</dbReference>
<evidence type="ECO:0000256" key="2">
    <source>
        <dbReference type="ARBA" id="ARBA00023242"/>
    </source>
</evidence>
<evidence type="ECO:0000259" key="4">
    <source>
        <dbReference type="PROSITE" id="PS50055"/>
    </source>
</evidence>
<dbReference type="Proteomes" id="UP001044222">
    <property type="component" value="Chromosome 18"/>
</dbReference>
<dbReference type="InterPro" id="IPR003595">
    <property type="entry name" value="Tyr_Pase_cat"/>
</dbReference>
<dbReference type="SMART" id="SM00194">
    <property type="entry name" value="PTPc"/>
    <property type="match status" value="1"/>
</dbReference>
<protein>
    <recommendedName>
        <fullName evidence="8">Protein tyrosine phosphatase non-receptor type 20</fullName>
    </recommendedName>
</protein>